<dbReference type="WBParaSite" id="HCON_00060670-00001">
    <property type="protein sequence ID" value="HCON_00060670-00001"/>
    <property type="gene ID" value="HCON_00060670"/>
</dbReference>
<sequence length="702" mass="76072">MLFPRLLITALLPLSVESLSCYICGDNNLDEFGECSTQFQYDCQSYAARFPRSEAIFCRTTRHKAPNNTYTVMKECISERDHYELFPNKGYSMDEECDLVEVHGQEVAYCLCRHQNFCNKAPIADQFIAFEEKNPELFADVEPSSPSPPTILKGPAPLGIPMRPAHGFGAPPVPPPPIIPVNDPRNKVPGIESEIRRAQLPTRERPGDTSFEGAIPMNENTNRIDAARSSVGQGKFIGSMGIKHHAVAVAATPPVLSRAPSSQTSSAEQSSSGSGMRCSQCAQSDLKSQDADCERQVAVKCHDPDAVCFTRQIILSEGKTAVEKLCASWQAVKEEFPTAALDACGEASDGRVRFCTCTTNECNSMAISLQIAKDFPTDPLPPFVQTHPTGPLPHLAGPELPIIRNAPTVPAPAPPSKQSELPPQVILAVPSIKPIPKEEPTNSLSSPHTQRNRDQEELSPVPIEPVNHQGSGKVKPPTETDRAESNEVSSRIEPISSETGIPLRCAACLETGITDPTADCSSSAPAVCANHEKYCLTRQTQNEGVTFTMEKRCISESMVASVTKSESSTAQLGCAIADGGMINYCLCKGDLCNEGSLLAQAQVSGIRKTEPSSKPEPPPPTVEELPKVDLPKQVEIPPHVFLDNDETAKLETVQVPETKLSDEERDLIERQKQWDQEDLAASTSQLGLLGSLIVLLFGGLLF</sequence>
<proteinExistence type="predicted"/>
<protein>
    <submittedName>
        <fullName evidence="4">Uncharacterized protein</fullName>
    </submittedName>
</protein>
<feature type="compositionally biased region" description="Basic and acidic residues" evidence="1">
    <location>
        <begin position="476"/>
        <end position="485"/>
    </location>
</feature>
<dbReference type="Proteomes" id="UP000025227">
    <property type="component" value="Unplaced"/>
</dbReference>
<dbReference type="PANTHER" id="PTHR34721">
    <property type="entry name" value="PROTEIN CBG09734"/>
    <property type="match status" value="1"/>
</dbReference>
<evidence type="ECO:0000256" key="2">
    <source>
        <dbReference type="SAM" id="SignalP"/>
    </source>
</evidence>
<evidence type="ECO:0000256" key="1">
    <source>
        <dbReference type="SAM" id="MobiDB-lite"/>
    </source>
</evidence>
<dbReference type="AlphaFoldDB" id="A0A7I4Y7Y9"/>
<dbReference type="PANTHER" id="PTHR34721:SF12">
    <property type="entry name" value="PROTEIN QUIVER"/>
    <property type="match status" value="1"/>
</dbReference>
<dbReference type="OMA" id="PSLICIT"/>
<keyword evidence="3" id="KW-1185">Reference proteome</keyword>
<feature type="region of interest" description="Disordered" evidence="1">
    <location>
        <begin position="603"/>
        <end position="627"/>
    </location>
</feature>
<name>A0A7I4Y7Y9_HAECO</name>
<keyword evidence="2" id="KW-0732">Signal</keyword>
<dbReference type="OrthoDB" id="5850827at2759"/>
<reference evidence="4" key="1">
    <citation type="submission" date="2020-12" db="UniProtKB">
        <authorList>
            <consortium name="WormBaseParasite"/>
        </authorList>
    </citation>
    <scope>IDENTIFICATION</scope>
    <source>
        <strain evidence="4">MHco3</strain>
    </source>
</reference>
<feature type="region of interest" description="Disordered" evidence="1">
    <location>
        <begin position="254"/>
        <end position="276"/>
    </location>
</feature>
<organism evidence="3 4">
    <name type="scientific">Haemonchus contortus</name>
    <name type="common">Barber pole worm</name>
    <dbReference type="NCBI Taxonomy" id="6289"/>
    <lineage>
        <taxon>Eukaryota</taxon>
        <taxon>Metazoa</taxon>
        <taxon>Ecdysozoa</taxon>
        <taxon>Nematoda</taxon>
        <taxon>Chromadorea</taxon>
        <taxon>Rhabditida</taxon>
        <taxon>Rhabditina</taxon>
        <taxon>Rhabditomorpha</taxon>
        <taxon>Strongyloidea</taxon>
        <taxon>Trichostrongylidae</taxon>
        <taxon>Haemonchus</taxon>
    </lineage>
</organism>
<accession>A0A7I4Y7Y9</accession>
<feature type="chain" id="PRO_5029587119" evidence="2">
    <location>
        <begin position="19"/>
        <end position="702"/>
    </location>
</feature>
<feature type="signal peptide" evidence="2">
    <location>
        <begin position="1"/>
        <end position="18"/>
    </location>
</feature>
<feature type="compositionally biased region" description="Low complexity" evidence="1">
    <location>
        <begin position="261"/>
        <end position="275"/>
    </location>
</feature>
<evidence type="ECO:0000313" key="3">
    <source>
        <dbReference type="Proteomes" id="UP000025227"/>
    </source>
</evidence>
<dbReference type="CDD" id="cd00117">
    <property type="entry name" value="TFP"/>
    <property type="match status" value="1"/>
</dbReference>
<feature type="region of interest" description="Disordered" evidence="1">
    <location>
        <begin position="404"/>
        <end position="495"/>
    </location>
</feature>
<evidence type="ECO:0000313" key="4">
    <source>
        <dbReference type="WBParaSite" id="HCON_00060670-00001"/>
    </source>
</evidence>